<dbReference type="RefSeq" id="WP_138327312.1">
    <property type="nucleotide sequence ID" value="NZ_VCDI01000007.1"/>
</dbReference>
<evidence type="ECO:0000256" key="1">
    <source>
        <dbReference type="SAM" id="Phobius"/>
    </source>
</evidence>
<keyword evidence="1" id="KW-0472">Membrane</keyword>
<dbReference type="AlphaFoldDB" id="A0A5R9J0S8"/>
<reference evidence="2 3" key="1">
    <citation type="submission" date="2019-05" db="EMBL/GenBank/DDBJ databases">
        <authorList>
            <person name="Pankratov T."/>
            <person name="Grouzdev D."/>
        </authorList>
    </citation>
    <scope>NUCLEOTIDE SEQUENCE [LARGE SCALE GENOMIC DNA]</scope>
    <source>
        <strain evidence="2 3">KEBCLARHB70R</strain>
    </source>
</reference>
<feature type="transmembrane region" description="Helical" evidence="1">
    <location>
        <begin position="6"/>
        <end position="30"/>
    </location>
</feature>
<name>A0A5R9J0S8_9PROT</name>
<protein>
    <submittedName>
        <fullName evidence="2">Uncharacterized protein</fullName>
    </submittedName>
</protein>
<dbReference type="Proteomes" id="UP000305654">
    <property type="component" value="Unassembled WGS sequence"/>
</dbReference>
<comment type="caution">
    <text evidence="2">The sequence shown here is derived from an EMBL/GenBank/DDBJ whole genome shotgun (WGS) entry which is preliminary data.</text>
</comment>
<keyword evidence="1" id="KW-1133">Transmembrane helix</keyword>
<evidence type="ECO:0000313" key="3">
    <source>
        <dbReference type="Proteomes" id="UP000305654"/>
    </source>
</evidence>
<accession>A0A5R9J0S8</accession>
<organism evidence="2 3">
    <name type="scientific">Lichenicoccus roseus</name>
    <dbReference type="NCBI Taxonomy" id="2683649"/>
    <lineage>
        <taxon>Bacteria</taxon>
        <taxon>Pseudomonadati</taxon>
        <taxon>Pseudomonadota</taxon>
        <taxon>Alphaproteobacteria</taxon>
        <taxon>Acetobacterales</taxon>
        <taxon>Acetobacteraceae</taxon>
        <taxon>Lichenicoccus</taxon>
    </lineage>
</organism>
<evidence type="ECO:0000313" key="2">
    <source>
        <dbReference type="EMBL" id="TLU71275.1"/>
    </source>
</evidence>
<proteinExistence type="predicted"/>
<sequence>MGRVKAMLGAVIGMGVLIAALTAILVATVIKRLVHPHPTATAEMVVLGAPVQLDQPAGTRIVAAVRQSDSSLALLLSGGGRPDRVLVWNEQDGRIIAQAGLLR</sequence>
<dbReference type="EMBL" id="VCDI01000007">
    <property type="protein sequence ID" value="TLU71275.1"/>
    <property type="molecule type" value="Genomic_DNA"/>
</dbReference>
<gene>
    <name evidence="2" type="ORF">FE263_17385</name>
</gene>
<keyword evidence="1" id="KW-0812">Transmembrane</keyword>
<keyword evidence="3" id="KW-1185">Reference proteome</keyword>